<keyword evidence="3" id="KW-0539">Nucleus</keyword>
<feature type="compositionally biased region" description="Basic and acidic residues" evidence="4">
    <location>
        <begin position="85"/>
        <end position="97"/>
    </location>
</feature>
<accession>A0A251RGL4</accession>
<comment type="similarity">
    <text evidence="2">Belongs to the lin-54 family.</text>
</comment>
<feature type="compositionally biased region" description="Low complexity" evidence="4">
    <location>
        <begin position="467"/>
        <end position="478"/>
    </location>
</feature>
<keyword evidence="7" id="KW-1185">Reference proteome</keyword>
<dbReference type="GO" id="GO:0003700">
    <property type="term" value="F:DNA-binding transcription factor activity"/>
    <property type="evidence" value="ECO:0007669"/>
    <property type="project" value="InterPro"/>
</dbReference>
<evidence type="ECO:0000313" key="7">
    <source>
        <dbReference type="Proteomes" id="UP000006882"/>
    </source>
</evidence>
<feature type="region of interest" description="Disordered" evidence="4">
    <location>
        <begin position="879"/>
        <end position="915"/>
    </location>
</feature>
<evidence type="ECO:0000313" key="6">
    <source>
        <dbReference type="EMBL" id="ONI34305.1"/>
    </source>
</evidence>
<sequence>MDSPEIRKIKANTTSSSDSPPVQDSPVFSYINNLSPIQPVKASHLAQGFPGLNSPPLVFTSPRINSHRNTSFLKRPQYQPLSSAEKSKTQDEAKKFLDGPVDPKITQLHMRLITDSQDCETKIRVESQQCSSSEGVDEYLADPSEVDCVDSTQSASPCLKQSNNVPETFTGSKETTLYDNKHNTGTDLGTEAKAPSEQAKEDLEGKQTFDAKPVKIIEQSDGELPYDECPNIESGLSIDNAYKREYRQHLHDQLQDRGGKHQDDCDHTPQSPPGRLQIVQVYENSAENVGAISKGMIGNMILHAPKARSEQGGMHRRCLQFEEAPPCATGKRDCSLSSIQEVNNSEPPSSMGESKLVKLSYADLKSTSKRQMGTPLPPRCGGNSPSTVPKPSGIGLHLNSIVNAAPLVRGTTRSIKLADHYIGVQVMKSASVMSSHLPDNVRCRSISLNMVEKDSAGPEDRDESETSIAASSAVPSSPHTVVFEGHGPTHEKRGFDAENIDDYEECKQSSPKKKRKKTSSTKDSDGTKRCNCKKTKCLKLYCDCFAAGVYCAESCACQGCFNITDYEDTVLETRQHIESRNPLAFAPKIVQHEEEIQFTPSSARHKRGCNCKKSMCLKKYCECYQANVGCSSGCRCDGCKNVYGRKGEYIPIEHGVGKDNISDKAGKERIESTFHEKLEMVATKKDILSTELYDSHNLTPLAPSFQCSDHANNVPKSPCLPTSYLPSPESDLTIISSYEKSTRSPLRHSESSDILLETSKELSDLGSYNWRVDYDNIGIVDTFSPRCDAAPTTCHITPMSDLCSMAMASSTSSKTSDWTNASQVQLCPGSHGLSSDSSLHRRSSPVTPMTRLGGTKSFQGLDFENGLYDILQDDTPEILKDSSTPIRSLKVSSPNKKRVSPPHSHNHELGASSSGALRSGRKFILKAVPSFPPLTPCIGSKGSSIIQNMSNLQDKGRKK</sequence>
<dbReference type="Gramene" id="ONI34304">
    <property type="protein sequence ID" value="ONI34304"/>
    <property type="gene ID" value="PRUPE_1G473800"/>
</dbReference>
<feature type="region of interest" description="Disordered" evidence="4">
    <location>
        <begin position="68"/>
        <end position="100"/>
    </location>
</feature>
<dbReference type="PANTHER" id="PTHR46159">
    <property type="entry name" value="PROTEIN TESMIN/TSO1-LIKE CXC 2"/>
    <property type="match status" value="1"/>
</dbReference>
<protein>
    <recommendedName>
        <fullName evidence="5">CRC domain-containing protein</fullName>
    </recommendedName>
</protein>
<dbReference type="Gramene" id="ONI34305">
    <property type="protein sequence ID" value="ONI34305"/>
    <property type="gene ID" value="PRUPE_1G473800"/>
</dbReference>
<feature type="compositionally biased region" description="Polar residues" evidence="4">
    <location>
        <begin position="881"/>
        <end position="894"/>
    </location>
</feature>
<comment type="subcellular location">
    <subcellularLocation>
        <location evidence="1">Nucleus</location>
    </subcellularLocation>
</comment>
<dbReference type="SMART" id="SM01114">
    <property type="entry name" value="CXC"/>
    <property type="match status" value="2"/>
</dbReference>
<evidence type="ECO:0000256" key="4">
    <source>
        <dbReference type="SAM" id="MobiDB-lite"/>
    </source>
</evidence>
<dbReference type="SMR" id="A0A251RGL4"/>
<dbReference type="PROSITE" id="PS51634">
    <property type="entry name" value="CRC"/>
    <property type="match status" value="1"/>
</dbReference>
<dbReference type="InterPro" id="IPR044522">
    <property type="entry name" value="TSO1-like"/>
</dbReference>
<name>A0A251RGL4_PRUPE</name>
<feature type="domain" description="CRC" evidence="5">
    <location>
        <begin position="526"/>
        <end position="644"/>
    </location>
</feature>
<evidence type="ECO:0000256" key="2">
    <source>
        <dbReference type="ARBA" id="ARBA00007267"/>
    </source>
</evidence>
<feature type="region of interest" description="Disordered" evidence="4">
    <location>
        <begin position="829"/>
        <end position="857"/>
    </location>
</feature>
<dbReference type="PANTHER" id="PTHR46159:SF6">
    <property type="entry name" value="OS12G0605300 PROTEIN"/>
    <property type="match status" value="1"/>
</dbReference>
<feature type="region of interest" description="Disordered" evidence="4">
    <location>
        <begin position="453"/>
        <end position="528"/>
    </location>
</feature>
<proteinExistence type="inferred from homology"/>
<feature type="region of interest" description="Disordered" evidence="4">
    <location>
        <begin position="1"/>
        <end position="27"/>
    </location>
</feature>
<evidence type="ECO:0000256" key="1">
    <source>
        <dbReference type="ARBA" id="ARBA00004123"/>
    </source>
</evidence>
<dbReference type="EMBL" id="CM007651">
    <property type="protein sequence ID" value="ONI34304.1"/>
    <property type="molecule type" value="Genomic_DNA"/>
</dbReference>
<dbReference type="OrthoDB" id="6283463at2759"/>
<dbReference type="InterPro" id="IPR033467">
    <property type="entry name" value="Tesmin/TSO1-like_CXC"/>
</dbReference>
<dbReference type="AlphaFoldDB" id="A0A251RGL4"/>
<feature type="compositionally biased region" description="Basic residues" evidence="4">
    <location>
        <begin position="510"/>
        <end position="519"/>
    </location>
</feature>
<gene>
    <name evidence="6" type="ORF">PRUPE_1G473800</name>
</gene>
<dbReference type="STRING" id="3760.A0A251RGL4"/>
<feature type="compositionally biased region" description="Polar residues" evidence="4">
    <location>
        <begin position="941"/>
        <end position="953"/>
    </location>
</feature>
<reference evidence="6 7" key="1">
    <citation type="journal article" date="2013" name="Nat. Genet.">
        <title>The high-quality draft genome of peach (Prunus persica) identifies unique patterns of genetic diversity, domestication and genome evolution.</title>
        <authorList>
            <consortium name="International Peach Genome Initiative"/>
            <person name="Verde I."/>
            <person name="Abbott A.G."/>
            <person name="Scalabrin S."/>
            <person name="Jung S."/>
            <person name="Shu S."/>
            <person name="Marroni F."/>
            <person name="Zhebentyayeva T."/>
            <person name="Dettori M.T."/>
            <person name="Grimwood J."/>
            <person name="Cattonaro F."/>
            <person name="Zuccolo A."/>
            <person name="Rossini L."/>
            <person name="Jenkins J."/>
            <person name="Vendramin E."/>
            <person name="Meisel L.A."/>
            <person name="Decroocq V."/>
            <person name="Sosinski B."/>
            <person name="Prochnik S."/>
            <person name="Mitros T."/>
            <person name="Policriti A."/>
            <person name="Cipriani G."/>
            <person name="Dondini L."/>
            <person name="Ficklin S."/>
            <person name="Goodstein D.M."/>
            <person name="Xuan P."/>
            <person name="Del Fabbro C."/>
            <person name="Aramini V."/>
            <person name="Copetti D."/>
            <person name="Gonzalez S."/>
            <person name="Horner D.S."/>
            <person name="Falchi R."/>
            <person name="Lucas S."/>
            <person name="Mica E."/>
            <person name="Maldonado J."/>
            <person name="Lazzari B."/>
            <person name="Bielenberg D."/>
            <person name="Pirona R."/>
            <person name="Miculan M."/>
            <person name="Barakat A."/>
            <person name="Testolin R."/>
            <person name="Stella A."/>
            <person name="Tartarini S."/>
            <person name="Tonutti P."/>
            <person name="Arus P."/>
            <person name="Orellana A."/>
            <person name="Wells C."/>
            <person name="Main D."/>
            <person name="Vizzotto G."/>
            <person name="Silva H."/>
            <person name="Salamini F."/>
            <person name="Schmutz J."/>
            <person name="Morgante M."/>
            <person name="Rokhsar D.S."/>
        </authorList>
    </citation>
    <scope>NUCLEOTIDE SEQUENCE [LARGE SCALE GENOMIC DNA]</scope>
    <source>
        <strain evidence="7">cv. Nemared</strain>
    </source>
</reference>
<evidence type="ECO:0000256" key="3">
    <source>
        <dbReference type="ARBA" id="ARBA00023242"/>
    </source>
</evidence>
<dbReference type="Pfam" id="PF03638">
    <property type="entry name" value="TCR"/>
    <property type="match status" value="2"/>
</dbReference>
<feature type="region of interest" description="Disordered" evidence="4">
    <location>
        <begin position="939"/>
        <end position="959"/>
    </location>
</feature>
<dbReference type="Proteomes" id="UP000006882">
    <property type="component" value="Chromosome G1"/>
</dbReference>
<feature type="compositionally biased region" description="Low complexity" evidence="4">
    <location>
        <begin position="15"/>
        <end position="27"/>
    </location>
</feature>
<dbReference type="GO" id="GO:0005634">
    <property type="term" value="C:nucleus"/>
    <property type="evidence" value="ECO:0007669"/>
    <property type="project" value="UniProtKB-SubCell"/>
</dbReference>
<organism evidence="6 7">
    <name type="scientific">Prunus persica</name>
    <name type="common">Peach</name>
    <name type="synonym">Amygdalus persica</name>
    <dbReference type="NCBI Taxonomy" id="3760"/>
    <lineage>
        <taxon>Eukaryota</taxon>
        <taxon>Viridiplantae</taxon>
        <taxon>Streptophyta</taxon>
        <taxon>Embryophyta</taxon>
        <taxon>Tracheophyta</taxon>
        <taxon>Spermatophyta</taxon>
        <taxon>Magnoliopsida</taxon>
        <taxon>eudicotyledons</taxon>
        <taxon>Gunneridae</taxon>
        <taxon>Pentapetalae</taxon>
        <taxon>rosids</taxon>
        <taxon>fabids</taxon>
        <taxon>Rosales</taxon>
        <taxon>Rosaceae</taxon>
        <taxon>Amygdaloideae</taxon>
        <taxon>Amygdaleae</taxon>
        <taxon>Prunus</taxon>
    </lineage>
</organism>
<dbReference type="EMBL" id="CM007651">
    <property type="protein sequence ID" value="ONI34305.1"/>
    <property type="molecule type" value="Genomic_DNA"/>
</dbReference>
<reference evidence="6" key="2">
    <citation type="submission" date="2016-12" db="EMBL/GenBank/DDBJ databases">
        <title>WGS assembly of Prunus persica.</title>
        <authorList>
            <person name="Verde I."/>
            <person name="Jenkins J."/>
            <person name="Dondini L."/>
            <person name="Micali S."/>
            <person name="Pagliarani G."/>
            <person name="Vendramin E."/>
            <person name="Paris R."/>
            <person name="Aramini V."/>
            <person name="Gazza L."/>
            <person name="Rossini L."/>
            <person name="Bassi D."/>
            <person name="Troggio M."/>
            <person name="Shu S."/>
            <person name="Grimwood J.H."/>
            <person name="Tartarini S."/>
            <person name="Dettori M.T."/>
            <person name="Schmutz J."/>
        </authorList>
    </citation>
    <scope>NUCLEOTIDE SEQUENCE</scope>
</reference>
<evidence type="ECO:0000259" key="5">
    <source>
        <dbReference type="PROSITE" id="PS51634"/>
    </source>
</evidence>
<dbReference type="InterPro" id="IPR005172">
    <property type="entry name" value="CRC"/>
</dbReference>
<feature type="compositionally biased region" description="Polar residues" evidence="4">
    <location>
        <begin position="154"/>
        <end position="178"/>
    </location>
</feature>
<feature type="region of interest" description="Disordered" evidence="4">
    <location>
        <begin position="154"/>
        <end position="205"/>
    </location>
</feature>
<feature type="compositionally biased region" description="Basic and acidic residues" evidence="4">
    <location>
        <begin position="487"/>
        <end position="496"/>
    </location>
</feature>